<dbReference type="GO" id="GO:0003677">
    <property type="term" value="F:DNA binding"/>
    <property type="evidence" value="ECO:0007669"/>
    <property type="project" value="UniProtKB-KW"/>
</dbReference>
<comment type="similarity">
    <text evidence="1 6">Belongs to the sigma-70 factor family. ECF subfamily.</text>
</comment>
<organism evidence="10 11">
    <name type="scientific">Eiseniibacteriota bacterium</name>
    <dbReference type="NCBI Taxonomy" id="2212470"/>
    <lineage>
        <taxon>Bacteria</taxon>
        <taxon>Candidatus Eiseniibacteriota</taxon>
    </lineage>
</organism>
<dbReference type="InterPro" id="IPR014284">
    <property type="entry name" value="RNA_pol_sigma-70_dom"/>
</dbReference>
<dbReference type="InterPro" id="IPR013324">
    <property type="entry name" value="RNA_pol_sigma_r3/r4-like"/>
</dbReference>
<dbReference type="SUPFAM" id="SSF88659">
    <property type="entry name" value="Sigma3 and sigma4 domains of RNA polymerase sigma factors"/>
    <property type="match status" value="1"/>
</dbReference>
<proteinExistence type="inferred from homology"/>
<evidence type="ECO:0000256" key="4">
    <source>
        <dbReference type="ARBA" id="ARBA00023125"/>
    </source>
</evidence>
<name>A0A538THM9_UNCEI</name>
<sequence>MKPKERIDPSKSGVKPLPGHETDEPALIARCRAGDTAAYRTLVERHRDRAYGLALRILRSAPDAEEVAQDAFVRAWLGLRDYRGDGAFATWLHRIVARRALDRAAILRGRRAREESLEQVEAARVAGAASVSGIAPSLESRRIVRLMETLPDAQRGVVSLFYFEERPVAEIARILRLPEGTVKTHLSRARAALRREWLRRARTEGWNEL</sequence>
<feature type="region of interest" description="Disordered" evidence="7">
    <location>
        <begin position="1"/>
        <end position="23"/>
    </location>
</feature>
<evidence type="ECO:0000259" key="9">
    <source>
        <dbReference type="Pfam" id="PF08281"/>
    </source>
</evidence>
<dbReference type="GO" id="GO:0016987">
    <property type="term" value="F:sigma factor activity"/>
    <property type="evidence" value="ECO:0007669"/>
    <property type="project" value="UniProtKB-KW"/>
</dbReference>
<dbReference type="SUPFAM" id="SSF88946">
    <property type="entry name" value="Sigma2 domain of RNA polymerase sigma factors"/>
    <property type="match status" value="1"/>
</dbReference>
<dbReference type="PANTHER" id="PTHR43133">
    <property type="entry name" value="RNA POLYMERASE ECF-TYPE SIGMA FACTO"/>
    <property type="match status" value="1"/>
</dbReference>
<comment type="caution">
    <text evidence="10">The sequence shown here is derived from an EMBL/GenBank/DDBJ whole genome shotgun (WGS) entry which is preliminary data.</text>
</comment>
<dbReference type="InterPro" id="IPR007627">
    <property type="entry name" value="RNA_pol_sigma70_r2"/>
</dbReference>
<dbReference type="GO" id="GO:0006352">
    <property type="term" value="P:DNA-templated transcription initiation"/>
    <property type="evidence" value="ECO:0007669"/>
    <property type="project" value="InterPro"/>
</dbReference>
<evidence type="ECO:0000313" key="11">
    <source>
        <dbReference type="Proteomes" id="UP000317691"/>
    </source>
</evidence>
<dbReference type="Gene3D" id="1.10.1740.10">
    <property type="match status" value="1"/>
</dbReference>
<keyword evidence="2 6" id="KW-0805">Transcription regulation</keyword>
<keyword evidence="4 6" id="KW-0238">DNA-binding</keyword>
<dbReference type="InterPro" id="IPR000838">
    <property type="entry name" value="RNA_pol_sigma70_ECF_CS"/>
</dbReference>
<dbReference type="Proteomes" id="UP000317691">
    <property type="component" value="Unassembled WGS sequence"/>
</dbReference>
<dbReference type="Pfam" id="PF04542">
    <property type="entry name" value="Sigma70_r2"/>
    <property type="match status" value="1"/>
</dbReference>
<evidence type="ECO:0000256" key="1">
    <source>
        <dbReference type="ARBA" id="ARBA00010641"/>
    </source>
</evidence>
<feature type="domain" description="RNA polymerase sigma factor 70 region 4 type 2" evidence="9">
    <location>
        <begin position="141"/>
        <end position="193"/>
    </location>
</feature>
<accession>A0A538THM9</accession>
<evidence type="ECO:0000256" key="2">
    <source>
        <dbReference type="ARBA" id="ARBA00023015"/>
    </source>
</evidence>
<evidence type="ECO:0000256" key="7">
    <source>
        <dbReference type="SAM" id="MobiDB-lite"/>
    </source>
</evidence>
<reference evidence="10 11" key="1">
    <citation type="journal article" date="2019" name="Nat. Microbiol.">
        <title>Mediterranean grassland soil C-N compound turnover is dependent on rainfall and depth, and is mediated by genomically divergent microorganisms.</title>
        <authorList>
            <person name="Diamond S."/>
            <person name="Andeer P.F."/>
            <person name="Li Z."/>
            <person name="Crits-Christoph A."/>
            <person name="Burstein D."/>
            <person name="Anantharaman K."/>
            <person name="Lane K.R."/>
            <person name="Thomas B.C."/>
            <person name="Pan C."/>
            <person name="Northen T.R."/>
            <person name="Banfield J.F."/>
        </authorList>
    </citation>
    <scope>NUCLEOTIDE SEQUENCE [LARGE SCALE GENOMIC DNA]</scope>
    <source>
        <strain evidence="10">WS_9</strain>
    </source>
</reference>
<dbReference type="EMBL" id="VBOZ01000033">
    <property type="protein sequence ID" value="TMQ63118.1"/>
    <property type="molecule type" value="Genomic_DNA"/>
</dbReference>
<dbReference type="CDD" id="cd06171">
    <property type="entry name" value="Sigma70_r4"/>
    <property type="match status" value="1"/>
</dbReference>
<dbReference type="InterPro" id="IPR039425">
    <property type="entry name" value="RNA_pol_sigma-70-like"/>
</dbReference>
<protein>
    <recommendedName>
        <fullName evidence="6">RNA polymerase sigma factor</fullName>
    </recommendedName>
</protein>
<evidence type="ECO:0000256" key="3">
    <source>
        <dbReference type="ARBA" id="ARBA00023082"/>
    </source>
</evidence>
<dbReference type="Pfam" id="PF08281">
    <property type="entry name" value="Sigma70_r4_2"/>
    <property type="match status" value="1"/>
</dbReference>
<dbReference type="PANTHER" id="PTHR43133:SF51">
    <property type="entry name" value="RNA POLYMERASE SIGMA FACTOR"/>
    <property type="match status" value="1"/>
</dbReference>
<dbReference type="Gene3D" id="1.10.10.10">
    <property type="entry name" value="Winged helix-like DNA-binding domain superfamily/Winged helix DNA-binding domain"/>
    <property type="match status" value="1"/>
</dbReference>
<dbReference type="InterPro" id="IPR036388">
    <property type="entry name" value="WH-like_DNA-bd_sf"/>
</dbReference>
<keyword evidence="3 6" id="KW-0731">Sigma factor</keyword>
<dbReference type="PROSITE" id="PS01063">
    <property type="entry name" value="SIGMA70_ECF"/>
    <property type="match status" value="1"/>
</dbReference>
<dbReference type="AlphaFoldDB" id="A0A538THM9"/>
<gene>
    <name evidence="10" type="ORF">E6K79_10755</name>
</gene>
<evidence type="ECO:0000259" key="8">
    <source>
        <dbReference type="Pfam" id="PF04542"/>
    </source>
</evidence>
<dbReference type="NCBIfam" id="TIGR02937">
    <property type="entry name" value="sigma70-ECF"/>
    <property type="match status" value="1"/>
</dbReference>
<evidence type="ECO:0000256" key="5">
    <source>
        <dbReference type="ARBA" id="ARBA00023163"/>
    </source>
</evidence>
<feature type="domain" description="RNA polymerase sigma-70 region 2" evidence="8">
    <location>
        <begin position="42"/>
        <end position="103"/>
    </location>
</feature>
<keyword evidence="5 6" id="KW-0804">Transcription</keyword>
<dbReference type="InterPro" id="IPR013249">
    <property type="entry name" value="RNA_pol_sigma70_r4_t2"/>
</dbReference>
<dbReference type="InterPro" id="IPR013325">
    <property type="entry name" value="RNA_pol_sigma_r2"/>
</dbReference>
<evidence type="ECO:0000313" key="10">
    <source>
        <dbReference type="EMBL" id="TMQ63118.1"/>
    </source>
</evidence>
<evidence type="ECO:0000256" key="6">
    <source>
        <dbReference type="RuleBase" id="RU000716"/>
    </source>
</evidence>